<dbReference type="PROSITE" id="PS00587">
    <property type="entry name" value="GLYCOSYL_HYDROL_F17"/>
    <property type="match status" value="1"/>
</dbReference>
<gene>
    <name evidence="5" type="ORF">PGLA2088_LOCUS4825</name>
</gene>
<evidence type="ECO:0000313" key="5">
    <source>
        <dbReference type="EMBL" id="CAE8646450.1"/>
    </source>
</evidence>
<comment type="similarity">
    <text evidence="1">Belongs to the glycosyl hydrolase 17 family.</text>
</comment>
<dbReference type="Gene3D" id="3.20.20.80">
    <property type="entry name" value="Glycosidases"/>
    <property type="match status" value="1"/>
</dbReference>
<feature type="compositionally biased region" description="Low complexity" evidence="3">
    <location>
        <begin position="388"/>
        <end position="422"/>
    </location>
</feature>
<reference evidence="5" key="1">
    <citation type="submission" date="2021-02" db="EMBL/GenBank/DDBJ databases">
        <authorList>
            <person name="Dougan E. K."/>
            <person name="Rhodes N."/>
            <person name="Thang M."/>
            <person name="Chan C."/>
        </authorList>
    </citation>
    <scope>NUCLEOTIDE SEQUENCE</scope>
</reference>
<dbReference type="GO" id="GO:0004553">
    <property type="term" value="F:hydrolase activity, hydrolyzing O-glycosyl compounds"/>
    <property type="evidence" value="ECO:0007669"/>
    <property type="project" value="InterPro"/>
</dbReference>
<organism evidence="5 6">
    <name type="scientific">Polarella glacialis</name>
    <name type="common">Dinoflagellate</name>
    <dbReference type="NCBI Taxonomy" id="89957"/>
    <lineage>
        <taxon>Eukaryota</taxon>
        <taxon>Sar</taxon>
        <taxon>Alveolata</taxon>
        <taxon>Dinophyceae</taxon>
        <taxon>Suessiales</taxon>
        <taxon>Suessiaceae</taxon>
        <taxon>Polarella</taxon>
    </lineage>
</organism>
<protein>
    <submittedName>
        <fullName evidence="5">Uncharacterized protein</fullName>
    </submittedName>
</protein>
<feature type="region of interest" description="Disordered" evidence="3">
    <location>
        <begin position="552"/>
        <end position="582"/>
    </location>
</feature>
<evidence type="ECO:0000256" key="1">
    <source>
        <dbReference type="ARBA" id="ARBA00008773"/>
    </source>
</evidence>
<dbReference type="Proteomes" id="UP000626109">
    <property type="component" value="Unassembled WGS sequence"/>
</dbReference>
<sequence>MVLSWSWGWAVAWLSYLSGSSLPAVVGYELHQCYSDVVLGPVAAASKKGFAVDDTTFRFCSHEIPGRWPNADEPVTSLRLFKAWDPNWQDDRLLAWQNLKAFVTSTGAKVLLGTQITCVEEDDLQAWEWTKELLQLLEPSRVMGLAIGNELELLWMRTSYVTDECVNQLWKEGRLWNLFTTMVEEFDNLGFGAVPVTSVFGGLALAGNDTHPFYEAPGKALVNTFLVNATQRYGDRYAWTWTTYPYFDPNEQMDVGTSDRCDDALSHSLCWESTCDAPKSMAYTRRKMEKVTGKRDSTMWIGETGWPSSGYTDAMKACNYWASNHSSQEFYRNFLHWDLGIPGEEPPDHVFYFTLRDALNFGNGEHFGLIEQCFQTGCKLHSEGFEPPTTSTAPSSTSSLGSTNVLGSTTSATGSQSDSTSSIVGAQKLLETRRSEQYTVRSVRTPAGRSFEQPRRTEFCDEVGDMVKAPGFTATLRENIARYFGVPVKSQAVYDEHGLLATAADLSRALQRYAPKLFVYNLEEMGPRLREKTSEQLAKIDAEVEQTRRHFRPRIAAGSDEAIGSSRGGAQDQATPRGSRKSCAAAPGGLYFQQAQEECWSHANGDVSGSGLDTNDAVATALLPATVILTARAE</sequence>
<evidence type="ECO:0000256" key="2">
    <source>
        <dbReference type="ARBA" id="ARBA00022801"/>
    </source>
</evidence>
<feature type="signal peptide" evidence="4">
    <location>
        <begin position="1"/>
        <end position="23"/>
    </location>
</feature>
<proteinExistence type="inferred from homology"/>
<evidence type="ECO:0000256" key="4">
    <source>
        <dbReference type="SAM" id="SignalP"/>
    </source>
</evidence>
<dbReference type="SUPFAM" id="SSF51445">
    <property type="entry name" value="(Trans)glycosidases"/>
    <property type="match status" value="1"/>
</dbReference>
<dbReference type="AlphaFoldDB" id="A0A813I607"/>
<feature type="chain" id="PRO_5032819135" evidence="4">
    <location>
        <begin position="24"/>
        <end position="634"/>
    </location>
</feature>
<feature type="non-terminal residue" evidence="5">
    <location>
        <position position="1"/>
    </location>
</feature>
<dbReference type="GO" id="GO:0005975">
    <property type="term" value="P:carbohydrate metabolic process"/>
    <property type="evidence" value="ECO:0007669"/>
    <property type="project" value="InterPro"/>
</dbReference>
<dbReference type="InterPro" id="IPR017853">
    <property type="entry name" value="GH"/>
</dbReference>
<keyword evidence="2" id="KW-0378">Hydrolase</keyword>
<evidence type="ECO:0000256" key="3">
    <source>
        <dbReference type="SAM" id="MobiDB-lite"/>
    </source>
</evidence>
<keyword evidence="4" id="KW-0732">Signal</keyword>
<dbReference type="InterPro" id="IPR000490">
    <property type="entry name" value="Glyco_hydro_17"/>
</dbReference>
<accession>A0A813I607</accession>
<dbReference type="EMBL" id="CAJNNW010004460">
    <property type="protein sequence ID" value="CAE8646450.1"/>
    <property type="molecule type" value="Genomic_DNA"/>
</dbReference>
<comment type="caution">
    <text evidence="5">The sequence shown here is derived from an EMBL/GenBank/DDBJ whole genome shotgun (WGS) entry which is preliminary data.</text>
</comment>
<name>A0A813I607_POLGL</name>
<evidence type="ECO:0000313" key="6">
    <source>
        <dbReference type="Proteomes" id="UP000626109"/>
    </source>
</evidence>
<feature type="region of interest" description="Disordered" evidence="3">
    <location>
        <begin position="385"/>
        <end position="422"/>
    </location>
</feature>